<protein>
    <submittedName>
        <fullName evidence="3">Uncharacterized protein</fullName>
    </submittedName>
</protein>
<gene>
    <name evidence="3" type="ORF">Athai_43960</name>
</gene>
<dbReference type="EMBL" id="AP023355">
    <property type="protein sequence ID" value="BCJ36893.1"/>
    <property type="molecule type" value="Genomic_DNA"/>
</dbReference>
<feature type="region of interest" description="Disordered" evidence="1">
    <location>
        <begin position="39"/>
        <end position="67"/>
    </location>
</feature>
<evidence type="ECO:0000313" key="4">
    <source>
        <dbReference type="Proteomes" id="UP000611640"/>
    </source>
</evidence>
<accession>A0A7R7HZ96</accession>
<proteinExistence type="predicted"/>
<dbReference type="Proteomes" id="UP000611640">
    <property type="component" value="Chromosome"/>
</dbReference>
<evidence type="ECO:0000256" key="2">
    <source>
        <dbReference type="SAM" id="SignalP"/>
    </source>
</evidence>
<keyword evidence="2" id="KW-0732">Signal</keyword>
<dbReference type="RefSeq" id="WP_203963190.1">
    <property type="nucleotide sequence ID" value="NZ_AP023355.1"/>
</dbReference>
<organism evidence="3 4">
    <name type="scientific">Actinocatenispora thailandica</name>
    <dbReference type="NCBI Taxonomy" id="227318"/>
    <lineage>
        <taxon>Bacteria</taxon>
        <taxon>Bacillati</taxon>
        <taxon>Actinomycetota</taxon>
        <taxon>Actinomycetes</taxon>
        <taxon>Micromonosporales</taxon>
        <taxon>Micromonosporaceae</taxon>
        <taxon>Actinocatenispora</taxon>
    </lineage>
</organism>
<dbReference type="AlphaFoldDB" id="A0A7R7HZ96"/>
<feature type="chain" id="PRO_5031091430" evidence="2">
    <location>
        <begin position="46"/>
        <end position="756"/>
    </location>
</feature>
<reference evidence="3 4" key="1">
    <citation type="submission" date="2020-08" db="EMBL/GenBank/DDBJ databases">
        <title>Whole genome shotgun sequence of Actinocatenispora thailandica NBRC 105041.</title>
        <authorList>
            <person name="Komaki H."/>
            <person name="Tamura T."/>
        </authorList>
    </citation>
    <scope>NUCLEOTIDE SEQUENCE [LARGE SCALE GENOMIC DNA]</scope>
    <source>
        <strain evidence="3 4">NBRC 105041</strain>
    </source>
</reference>
<evidence type="ECO:0000256" key="1">
    <source>
        <dbReference type="SAM" id="MobiDB-lite"/>
    </source>
</evidence>
<feature type="signal peptide" evidence="2">
    <location>
        <begin position="1"/>
        <end position="45"/>
    </location>
</feature>
<evidence type="ECO:0000313" key="3">
    <source>
        <dbReference type="EMBL" id="BCJ36893.1"/>
    </source>
</evidence>
<name>A0A7R7HZ96_9ACTN</name>
<dbReference type="KEGG" id="atl:Athai_43960"/>
<keyword evidence="4" id="KW-1185">Reference proteome</keyword>
<sequence length="756" mass="76629">MMRPLAPAGSVPGRRGRPGAAGAIRLAALSAAMLAAGSGAGPAVAAPGHPGPAPAGSAATAAAGTDRAGRAGTVVQLPTGERVRVRRSAGRTRVSRLPGDHSPLSVVTAGGHVYAVPPEARPYLGGALDLSLFDVAALASRGHPAAALASRGRPAAALAVSLRFTGTRRAVPGVQVESATRGELRSPAAFGAALRAAIRRDPAGARAAGTPVPGLRRMALGTATATTVRPHFPMHTLTVRLTPPAGQTVLGMAVLVTDADDSRAYSRYLPIGTDDYAKISVPAGHYLMVGNAVTADASGGFGAEYLPIAADYAVTGDDQTVTLDANRATATAGFTTPDDSTLVSVGMDVAVTDGVHEAPPGIAYSYAAEDQVLVQPTARPVHGVLELDAYEHRTGAAGDDYHLTAEWLHGVPADLHRAPGRGEFATVLDTVPGDGSAGGVSYGRGPVYPDLRGAMEIDPPVTATRHVDHLYGPADVRWVASVYRTVDAATGTGDGMDSTPERYRAGHRYRVGWFAPALGSGFAAGTPFPHPYAVACRTAGQLSLSLAGELDADPDHAGWVSAGDRTGYERVTVTADGTPVADVADSDGLTAAVPAAAHRYRIEQTLHRSALGFRTAGTVHTVYTVASAADAGAPLPAGWTCDAAGADPTVLPLLALTAPLPVSADGTVPAGPVRFVVTVRHLPGVTAVPATGVTAATSIAGGGYRPAPVTALGHGRYRVTLPAAGSGTVVSVRLTATDAAGSTLTRTITDAYRVGR</sequence>